<dbReference type="OrthoDB" id="4336034at2"/>
<reference evidence="2 3" key="1">
    <citation type="submission" date="2018-12" db="EMBL/GenBank/DDBJ databases">
        <title>The whole draft genome of Streptomyce luteoverticillatus CGMCC 15060.</title>
        <authorList>
            <person name="Feng Z."/>
            <person name="Chen G."/>
            <person name="Zhang J."/>
            <person name="Zhu H."/>
            <person name="Yu X."/>
            <person name="Zhang W."/>
            <person name="Zhang X."/>
        </authorList>
    </citation>
    <scope>NUCLEOTIDE SEQUENCE [LARGE SCALE GENOMIC DNA]</scope>
    <source>
        <strain evidence="2 3">CGMCC 15060</strain>
    </source>
</reference>
<feature type="transmembrane region" description="Helical" evidence="1">
    <location>
        <begin position="99"/>
        <end position="120"/>
    </location>
</feature>
<evidence type="ECO:0000313" key="3">
    <source>
        <dbReference type="Proteomes" id="UP000267900"/>
    </source>
</evidence>
<gene>
    <name evidence="2" type="ORF">EKH77_16910</name>
</gene>
<dbReference type="Proteomes" id="UP000267900">
    <property type="component" value="Chromosome"/>
</dbReference>
<keyword evidence="1" id="KW-0472">Membrane</keyword>
<evidence type="ECO:0000256" key="1">
    <source>
        <dbReference type="SAM" id="Phobius"/>
    </source>
</evidence>
<dbReference type="RefSeq" id="WP_126915197.1">
    <property type="nucleotide sequence ID" value="NZ_CP034587.1"/>
</dbReference>
<proteinExistence type="predicted"/>
<evidence type="ECO:0000313" key="2">
    <source>
        <dbReference type="EMBL" id="AZQ72679.1"/>
    </source>
</evidence>
<protein>
    <recommendedName>
        <fullName evidence="4">M56 family peptidase</fullName>
    </recommendedName>
</protein>
<feature type="transmembrane region" description="Helical" evidence="1">
    <location>
        <begin position="40"/>
        <end position="60"/>
    </location>
</feature>
<name>A0A3Q9FXT1_STRLT</name>
<dbReference type="EMBL" id="CP034587">
    <property type="protein sequence ID" value="AZQ72679.1"/>
    <property type="molecule type" value="Genomic_DNA"/>
</dbReference>
<sequence length="318" mass="33559">MSMSWLGYPQVLLAWWCPLVAVGLWHALRRLSVRLPARERFVLAVGLAVTPLLATAVPYMPHSPLRDALPWRAPMAWGISNGVTDIDGQHVLQALGAQLMLAASVVPLASIAVSFVAGAIQVARTGRTVALLAPRQCGDVWIVEGEGQAEQSLASTVGLVRPRIILGSAVAESSDASAIIEHERAHARAHHPLWIFLATCALRSWWWIPGRKAVLAEVRLTAELWADQNAREADGAAAVAKALCAQIDAKAQSARSGLSAAGAAGGVGTVSAGFLDPGIELAHRARALAAPPRVMPSWQAWTVRIATGALVSAVSILL</sequence>
<keyword evidence="1" id="KW-1133">Transmembrane helix</keyword>
<feature type="transmembrane region" description="Helical" evidence="1">
    <location>
        <begin position="6"/>
        <end position="28"/>
    </location>
</feature>
<accession>A0A3Q9FXT1</accession>
<dbReference type="AlphaFoldDB" id="A0A3Q9FXT1"/>
<organism evidence="2 3">
    <name type="scientific">Streptomyces luteoverticillatus</name>
    <name type="common">Streptoverticillium luteoverticillatus</name>
    <dbReference type="NCBI Taxonomy" id="66425"/>
    <lineage>
        <taxon>Bacteria</taxon>
        <taxon>Bacillati</taxon>
        <taxon>Actinomycetota</taxon>
        <taxon>Actinomycetes</taxon>
        <taxon>Kitasatosporales</taxon>
        <taxon>Streptomycetaceae</taxon>
        <taxon>Streptomyces</taxon>
    </lineage>
</organism>
<keyword evidence="1" id="KW-0812">Transmembrane</keyword>
<keyword evidence="3" id="KW-1185">Reference proteome</keyword>
<evidence type="ECO:0008006" key="4">
    <source>
        <dbReference type="Google" id="ProtNLM"/>
    </source>
</evidence>